<dbReference type="VEuPathDB" id="TriTrypDB:BSAL_94280"/>
<evidence type="ECO:0000313" key="2">
    <source>
        <dbReference type="EMBL" id="CUG86694.1"/>
    </source>
</evidence>
<dbReference type="InterPro" id="IPR002733">
    <property type="entry name" value="AMMECR1_domain"/>
</dbReference>
<feature type="non-terminal residue" evidence="2">
    <location>
        <position position="173"/>
    </location>
</feature>
<evidence type="ECO:0000313" key="3">
    <source>
        <dbReference type="Proteomes" id="UP000051952"/>
    </source>
</evidence>
<name>A0A0S4J681_BODSA</name>
<protein>
    <recommendedName>
        <fullName evidence="1">AMMECR1 domain-containing protein</fullName>
    </recommendedName>
</protein>
<dbReference type="Pfam" id="PF01871">
    <property type="entry name" value="AMMECR1"/>
    <property type="match status" value="1"/>
</dbReference>
<dbReference type="InterPro" id="IPR036071">
    <property type="entry name" value="AMMECR1_dom_sf"/>
</dbReference>
<dbReference type="SUPFAM" id="SSF143447">
    <property type="entry name" value="AMMECR1-like"/>
    <property type="match status" value="1"/>
</dbReference>
<dbReference type="Gene3D" id="3.30.700.20">
    <property type="entry name" value="Hypothetical protein ph0010, domain 1"/>
    <property type="match status" value="1"/>
</dbReference>
<organism evidence="2 3">
    <name type="scientific">Bodo saltans</name>
    <name type="common">Flagellated protozoan</name>
    <dbReference type="NCBI Taxonomy" id="75058"/>
    <lineage>
        <taxon>Eukaryota</taxon>
        <taxon>Discoba</taxon>
        <taxon>Euglenozoa</taxon>
        <taxon>Kinetoplastea</taxon>
        <taxon>Metakinetoplastina</taxon>
        <taxon>Eubodonida</taxon>
        <taxon>Bodonidae</taxon>
        <taxon>Bodo</taxon>
    </lineage>
</organism>
<feature type="domain" description="AMMECR1" evidence="1">
    <location>
        <begin position="30"/>
        <end position="84"/>
    </location>
</feature>
<evidence type="ECO:0000259" key="1">
    <source>
        <dbReference type="Pfam" id="PF01871"/>
    </source>
</evidence>
<dbReference type="AlphaFoldDB" id="A0A0S4J681"/>
<sequence length="173" mass="19898">MFSLSARRRLRIVQLLLADHFENIGPPTDCVAALGPSRTVKDQLRKYACAAAFEDPRFKPLSSEAELSTRRCNVSLHVLLHLKPKAARSHWIPCTDLSRWRTSRVVESCLPSLFTFEHHLVDFQTVSIFFRCTASFMFTLNSFLHVEGKRVQAVKGKISEQHNPYSKRTMRRP</sequence>
<gene>
    <name evidence="2" type="ORF">BSAL_94280</name>
</gene>
<proteinExistence type="predicted"/>
<dbReference type="InterPro" id="IPR027485">
    <property type="entry name" value="AMMECR1_N"/>
</dbReference>
<dbReference type="EMBL" id="CYKH01001369">
    <property type="protein sequence ID" value="CUG86694.1"/>
    <property type="molecule type" value="Genomic_DNA"/>
</dbReference>
<dbReference type="Proteomes" id="UP000051952">
    <property type="component" value="Unassembled WGS sequence"/>
</dbReference>
<keyword evidence="3" id="KW-1185">Reference proteome</keyword>
<accession>A0A0S4J681</accession>
<dbReference type="OrthoDB" id="24630at2759"/>
<reference evidence="3" key="1">
    <citation type="submission" date="2015-09" db="EMBL/GenBank/DDBJ databases">
        <authorList>
            <consortium name="Pathogen Informatics"/>
        </authorList>
    </citation>
    <scope>NUCLEOTIDE SEQUENCE [LARGE SCALE GENOMIC DNA]</scope>
    <source>
        <strain evidence="3">Lake Konstanz</strain>
    </source>
</reference>